<keyword evidence="1" id="KW-0175">Coiled coil</keyword>
<gene>
    <name evidence="2" type="ORF">QQS21_005847</name>
</gene>
<sequence>MSKRFYIETSAAGKQQFVSIKRSRSHGHHHHHRDPCVETQDYYKVRVDEWNRLKERERCLEDTNCRLVAEVNTIKAALADAQGQAHHLGHVIVPQLQNQVNLLTADNEALRKSLNNACQNEGHHGREIVKLKQTIDKLEKDKRELKDENCSLKDRVKHLQRQVEQSCSRRTSELLREIDYWRDQCRYWKGKYENTKQVHDEIVVTLDIRTEKMRAYEEILKRRRII</sequence>
<reference evidence="2" key="1">
    <citation type="submission" date="2023-06" db="EMBL/GenBank/DDBJ databases">
        <title>Conoideocrella luteorostrata (Hypocreales: Clavicipitaceae), a potential biocontrol fungus for elongate hemlock scale in United States Christmas tree production areas.</title>
        <authorList>
            <person name="Barrett H."/>
            <person name="Lovett B."/>
            <person name="Macias A.M."/>
            <person name="Stajich J.E."/>
            <person name="Kasson M.T."/>
        </authorList>
    </citation>
    <scope>NUCLEOTIDE SEQUENCE</scope>
    <source>
        <strain evidence="2">ARSEF 14590</strain>
    </source>
</reference>
<dbReference type="Proteomes" id="UP001251528">
    <property type="component" value="Unassembled WGS sequence"/>
</dbReference>
<feature type="coiled-coil region" evidence="1">
    <location>
        <begin position="93"/>
        <end position="155"/>
    </location>
</feature>
<protein>
    <submittedName>
        <fullName evidence="2">Uncharacterized protein</fullName>
    </submittedName>
</protein>
<accession>A0AAJ0FTG0</accession>
<comment type="caution">
    <text evidence="2">The sequence shown here is derived from an EMBL/GenBank/DDBJ whole genome shotgun (WGS) entry which is preliminary data.</text>
</comment>
<dbReference type="EMBL" id="JASWJB010000102">
    <property type="protein sequence ID" value="KAK2598010.1"/>
    <property type="molecule type" value="Genomic_DNA"/>
</dbReference>
<evidence type="ECO:0000256" key="1">
    <source>
        <dbReference type="SAM" id="Coils"/>
    </source>
</evidence>
<evidence type="ECO:0000313" key="2">
    <source>
        <dbReference type="EMBL" id="KAK2598010.1"/>
    </source>
</evidence>
<dbReference type="AlphaFoldDB" id="A0AAJ0FTG0"/>
<name>A0AAJ0FTG0_9HYPO</name>
<evidence type="ECO:0000313" key="3">
    <source>
        <dbReference type="Proteomes" id="UP001251528"/>
    </source>
</evidence>
<organism evidence="2 3">
    <name type="scientific">Conoideocrella luteorostrata</name>
    <dbReference type="NCBI Taxonomy" id="1105319"/>
    <lineage>
        <taxon>Eukaryota</taxon>
        <taxon>Fungi</taxon>
        <taxon>Dikarya</taxon>
        <taxon>Ascomycota</taxon>
        <taxon>Pezizomycotina</taxon>
        <taxon>Sordariomycetes</taxon>
        <taxon>Hypocreomycetidae</taxon>
        <taxon>Hypocreales</taxon>
        <taxon>Clavicipitaceae</taxon>
        <taxon>Conoideocrella</taxon>
    </lineage>
</organism>
<proteinExistence type="predicted"/>
<keyword evidence="3" id="KW-1185">Reference proteome</keyword>